<evidence type="ECO:0000313" key="17">
    <source>
        <dbReference type="Proteomes" id="UP000192491"/>
    </source>
</evidence>
<evidence type="ECO:0000256" key="3">
    <source>
        <dbReference type="ARBA" id="ARBA00022525"/>
    </source>
</evidence>
<dbReference type="PROSITE" id="PS51892">
    <property type="entry name" value="SUBTILASE"/>
    <property type="match status" value="1"/>
</dbReference>
<comment type="subcellular location">
    <subcellularLocation>
        <location evidence="1">Secreted</location>
    </subcellularLocation>
</comment>
<comment type="caution">
    <text evidence="16">The sequence shown here is derived from an EMBL/GenBank/DDBJ whole genome shotgun (WGS) entry which is preliminary data.</text>
</comment>
<dbReference type="PANTHER" id="PTHR43806">
    <property type="entry name" value="PEPTIDASE S8"/>
    <property type="match status" value="1"/>
</dbReference>
<dbReference type="PANTHER" id="PTHR43806:SF11">
    <property type="entry name" value="CEREVISIN-RELATED"/>
    <property type="match status" value="1"/>
</dbReference>
<dbReference type="Gene3D" id="3.40.50.200">
    <property type="entry name" value="Peptidase S8/S53 domain"/>
    <property type="match status" value="1"/>
</dbReference>
<dbReference type="GO" id="GO:0004252">
    <property type="term" value="F:serine-type endopeptidase activity"/>
    <property type="evidence" value="ECO:0007669"/>
    <property type="project" value="UniProtKB-UniRule"/>
</dbReference>
<feature type="chain" id="PRO_5012169075" description="Peptidase S8" evidence="13">
    <location>
        <begin position="21"/>
        <end position="815"/>
    </location>
</feature>
<dbReference type="Gene3D" id="2.60.40.10">
    <property type="entry name" value="Immunoglobulins"/>
    <property type="match status" value="1"/>
</dbReference>
<feature type="active site" description="Charge relay system" evidence="9 10">
    <location>
        <position position="236"/>
    </location>
</feature>
<organism evidence="16 17">
    <name type="scientific">Thiothrix lacustris</name>
    <dbReference type="NCBI Taxonomy" id="525917"/>
    <lineage>
        <taxon>Bacteria</taxon>
        <taxon>Pseudomonadati</taxon>
        <taxon>Pseudomonadota</taxon>
        <taxon>Gammaproteobacteria</taxon>
        <taxon>Thiotrichales</taxon>
        <taxon>Thiotrichaceae</taxon>
        <taxon>Thiothrix</taxon>
    </lineage>
</organism>
<dbReference type="PROSITE" id="PS00137">
    <property type="entry name" value="SUBTILASE_HIS"/>
    <property type="match status" value="1"/>
</dbReference>
<dbReference type="InterPro" id="IPR013783">
    <property type="entry name" value="Ig-like_fold"/>
</dbReference>
<dbReference type="Proteomes" id="UP000192491">
    <property type="component" value="Unassembled WGS sequence"/>
</dbReference>
<dbReference type="EMBL" id="MTEJ01000096">
    <property type="protein sequence ID" value="OQX11101.1"/>
    <property type="molecule type" value="Genomic_DNA"/>
</dbReference>
<reference evidence="16 17" key="1">
    <citation type="submission" date="2017-01" db="EMBL/GenBank/DDBJ databases">
        <title>Novel large sulfur bacteria in the metagenomes of groundwater-fed chemosynthetic microbial mats in the Lake Huron basin.</title>
        <authorList>
            <person name="Sharrar A.M."/>
            <person name="Flood B.E."/>
            <person name="Bailey J.V."/>
            <person name="Jones D.S."/>
            <person name="Biddanda B."/>
            <person name="Ruberg S.A."/>
            <person name="Marcus D.N."/>
            <person name="Dick G.J."/>
        </authorList>
    </citation>
    <scope>NUCLEOTIDE SEQUENCE [LARGE SCALE GENOMIC DNA]</scope>
    <source>
        <strain evidence="16">A8</strain>
    </source>
</reference>
<feature type="domain" description="Peptidase C-terminal archaeal/bacterial" evidence="15">
    <location>
        <begin position="735"/>
        <end position="799"/>
    </location>
</feature>
<keyword evidence="3" id="KW-0964">Secreted</keyword>
<feature type="active site" description="Charge relay system" evidence="9 10">
    <location>
        <position position="166"/>
    </location>
</feature>
<evidence type="ECO:0000259" key="14">
    <source>
        <dbReference type="Pfam" id="PF00082"/>
    </source>
</evidence>
<dbReference type="InterPro" id="IPR035986">
    <property type="entry name" value="PKD_dom_sf"/>
</dbReference>
<name>A0A1Y1QPZ6_9GAMM</name>
<evidence type="ECO:0000256" key="8">
    <source>
        <dbReference type="ARBA" id="ARBA00023145"/>
    </source>
</evidence>
<evidence type="ECO:0000256" key="11">
    <source>
        <dbReference type="RuleBase" id="RU003355"/>
    </source>
</evidence>
<dbReference type="InterPro" id="IPR022398">
    <property type="entry name" value="Peptidase_S8_His-AS"/>
</dbReference>
<feature type="domain" description="Peptidase S8/S53" evidence="14">
    <location>
        <begin position="159"/>
        <end position="446"/>
    </location>
</feature>
<evidence type="ECO:0000256" key="1">
    <source>
        <dbReference type="ARBA" id="ARBA00004613"/>
    </source>
</evidence>
<dbReference type="SUPFAM" id="SSF52743">
    <property type="entry name" value="Subtilisin-like"/>
    <property type="match status" value="1"/>
</dbReference>
<keyword evidence="5 13" id="KW-0732">Signal</keyword>
<comment type="similarity">
    <text evidence="2 10 11">Belongs to the peptidase S8 family.</text>
</comment>
<dbReference type="PROSITE" id="PS00136">
    <property type="entry name" value="SUBTILASE_ASP"/>
    <property type="match status" value="1"/>
</dbReference>
<evidence type="ECO:0000256" key="12">
    <source>
        <dbReference type="SAM" id="MobiDB-lite"/>
    </source>
</evidence>
<dbReference type="PRINTS" id="PR00723">
    <property type="entry name" value="SUBTILISIN"/>
</dbReference>
<keyword evidence="6 10" id="KW-0378">Hydrolase</keyword>
<dbReference type="Pfam" id="PF04151">
    <property type="entry name" value="PPC"/>
    <property type="match status" value="1"/>
</dbReference>
<feature type="region of interest" description="Disordered" evidence="12">
    <location>
        <begin position="194"/>
        <end position="213"/>
    </location>
</feature>
<evidence type="ECO:0000256" key="13">
    <source>
        <dbReference type="SAM" id="SignalP"/>
    </source>
</evidence>
<evidence type="ECO:0000256" key="5">
    <source>
        <dbReference type="ARBA" id="ARBA00022729"/>
    </source>
</evidence>
<dbReference type="Pfam" id="PF00082">
    <property type="entry name" value="Peptidase_S8"/>
    <property type="match status" value="1"/>
</dbReference>
<dbReference type="InterPro" id="IPR015500">
    <property type="entry name" value="Peptidase_S8_subtilisin-rel"/>
</dbReference>
<dbReference type="FunFam" id="3.40.50.200:FF:000022">
    <property type="entry name" value="Extracellular protease"/>
    <property type="match status" value="1"/>
</dbReference>
<dbReference type="InterPro" id="IPR023827">
    <property type="entry name" value="Peptidase_S8_Asp-AS"/>
</dbReference>
<evidence type="ECO:0000256" key="10">
    <source>
        <dbReference type="PROSITE-ProRule" id="PRU01240"/>
    </source>
</evidence>
<dbReference type="InterPro" id="IPR007280">
    <property type="entry name" value="Peptidase_C_arc/bac"/>
</dbReference>
<evidence type="ECO:0000256" key="6">
    <source>
        <dbReference type="ARBA" id="ARBA00022801"/>
    </source>
</evidence>
<keyword evidence="4 10" id="KW-0645">Protease</keyword>
<proteinExistence type="inferred from homology"/>
<dbReference type="GO" id="GO:0005576">
    <property type="term" value="C:extracellular region"/>
    <property type="evidence" value="ECO:0007669"/>
    <property type="project" value="UniProtKB-SubCell"/>
</dbReference>
<feature type="signal peptide" evidence="13">
    <location>
        <begin position="1"/>
        <end position="20"/>
    </location>
</feature>
<evidence type="ECO:0000256" key="2">
    <source>
        <dbReference type="ARBA" id="ARBA00011073"/>
    </source>
</evidence>
<protein>
    <recommendedName>
        <fullName evidence="18">Peptidase S8</fullName>
    </recommendedName>
</protein>
<dbReference type="InterPro" id="IPR000209">
    <property type="entry name" value="Peptidase_S8/S53_dom"/>
</dbReference>
<feature type="active site" description="Charge relay system" evidence="9 10">
    <location>
        <position position="408"/>
    </location>
</feature>
<accession>A0A1Y1QPZ6</accession>
<dbReference type="InterPro" id="IPR023828">
    <property type="entry name" value="Peptidase_S8_Ser-AS"/>
</dbReference>
<dbReference type="PROSITE" id="PS00138">
    <property type="entry name" value="SUBTILASE_SER"/>
    <property type="match status" value="1"/>
</dbReference>
<dbReference type="AlphaFoldDB" id="A0A1Y1QPZ6"/>
<keyword evidence="8" id="KW-0865">Zymogen</keyword>
<dbReference type="InterPro" id="IPR050131">
    <property type="entry name" value="Peptidase_S8_subtilisin-like"/>
</dbReference>
<dbReference type="CDD" id="cd07496">
    <property type="entry name" value="Peptidases_S8_13"/>
    <property type="match status" value="1"/>
</dbReference>
<dbReference type="SUPFAM" id="SSF49299">
    <property type="entry name" value="PKD domain"/>
    <property type="match status" value="1"/>
</dbReference>
<evidence type="ECO:0000256" key="9">
    <source>
        <dbReference type="PIRSR" id="PIRSR615500-1"/>
    </source>
</evidence>
<dbReference type="Gene3D" id="2.60.120.380">
    <property type="match status" value="2"/>
</dbReference>
<evidence type="ECO:0008006" key="18">
    <source>
        <dbReference type="Google" id="ProtNLM"/>
    </source>
</evidence>
<sequence>MLPRLWLSPLVLLLTAQVWAAEQPPLQPQLAGATDQIIVKLRPTAQRSMMFSAETQVEAAIANVGLGIPASYERSMGGNAHVVQLPGIMTIQEAQDYATLLRTDPDVEYAEPDQLMFPTADITPNDPQFLSQWHYGSASADGGAANLPAAWGEVTNAPEIVVAVVDTGVLDHPDLSARLLGGQAATSGYDFVNTPARANDGDGRDNNPSDPGDWISATDAADSAFSGCSVRNSSWHGTHVAGTVGAVSNNAVGVAGVAWNAKILMARGMGKCGGYLSDISDAIRWSSGETINGVPNPNPAKVINLSLGGSGSCGSTYQNAIDAATSRGAAVVVAAGNSNQNVSTHRPANCNNVIAVTALARTGGKASFSNTGEGVDIAAPGVSILSTLNGGKTTPTDQHTYAAYHGTSMATPHVSGVIALMLAANPHLRDGSIPASEIPALLEQKLKASARLFVTGTGNDCSTALCGAGALDAYRAVMSVKTPPLAQAGANQNVSMGAGVTLQGTGTAGGYGGNIRQYHWQQTAGTPVALSNNTAANPTFVAPATAGTLAFRLTVTNDVGLTATSVTNVTVGATPLSTSVCDPAVLNNAETLTGQWAAGCTSQHRGSGFYARYYRFTLATAATVKFDLKSSKQDAYLYLLAGDQTTSSVLASNDDSNGTTDSQLVRNLPAGTYLLEATTYAAGRAGEFTISATLASAPTTQNSCEPTAVALGATTNGQWETCAARKRGSTYFAGYYRFTLTQAATVTIDLKSDQQDTFLYLLNGSSADSSVLASNDDSNGSTNSQIKRTLAAGTYTLEATTYYRQKTGAFSVTVK</sequence>
<dbReference type="InterPro" id="IPR034176">
    <property type="entry name" value="Peptidases_S8_13"/>
</dbReference>
<evidence type="ECO:0000256" key="4">
    <source>
        <dbReference type="ARBA" id="ARBA00022670"/>
    </source>
</evidence>
<keyword evidence="7 10" id="KW-0720">Serine protease</keyword>
<dbReference type="GO" id="GO:0006508">
    <property type="term" value="P:proteolysis"/>
    <property type="evidence" value="ECO:0007669"/>
    <property type="project" value="UniProtKB-KW"/>
</dbReference>
<evidence type="ECO:0000259" key="15">
    <source>
        <dbReference type="Pfam" id="PF04151"/>
    </source>
</evidence>
<evidence type="ECO:0000256" key="7">
    <source>
        <dbReference type="ARBA" id="ARBA00022825"/>
    </source>
</evidence>
<dbReference type="SUPFAM" id="SSF89260">
    <property type="entry name" value="Collagen-binding domain"/>
    <property type="match status" value="1"/>
</dbReference>
<gene>
    <name evidence="16" type="ORF">BWK73_18480</name>
</gene>
<dbReference type="Pfam" id="PF22352">
    <property type="entry name" value="K319L-like_PKD"/>
    <property type="match status" value="1"/>
</dbReference>
<evidence type="ECO:0000313" key="16">
    <source>
        <dbReference type="EMBL" id="OQX11101.1"/>
    </source>
</evidence>
<dbReference type="InterPro" id="IPR036852">
    <property type="entry name" value="Peptidase_S8/S53_dom_sf"/>
</dbReference>